<dbReference type="OrthoDB" id="405906at2759"/>
<name>A0A6A5TYZ4_9PLEO</name>
<keyword evidence="2" id="KW-0472">Membrane</keyword>
<proteinExistence type="predicted"/>
<evidence type="ECO:0000313" key="5">
    <source>
        <dbReference type="Proteomes" id="UP000800035"/>
    </source>
</evidence>
<dbReference type="Pfam" id="PF24802">
    <property type="entry name" value="DUF7703"/>
    <property type="match status" value="1"/>
</dbReference>
<feature type="transmembrane region" description="Helical" evidence="2">
    <location>
        <begin position="49"/>
        <end position="73"/>
    </location>
</feature>
<evidence type="ECO:0000256" key="1">
    <source>
        <dbReference type="SAM" id="MobiDB-lite"/>
    </source>
</evidence>
<evidence type="ECO:0000313" key="4">
    <source>
        <dbReference type="EMBL" id="KAF1958103.1"/>
    </source>
</evidence>
<evidence type="ECO:0000256" key="2">
    <source>
        <dbReference type="SAM" id="Phobius"/>
    </source>
</evidence>
<keyword evidence="2" id="KW-1133">Transmembrane helix</keyword>
<sequence>MGDNQGLSGGIQTTDAIAMTMVSFLAISFYNVLELCVIISVTFKRRRGLYYWSLQTATLGIAIYSLGFAFKFFQVIRVDMLSMSLVVFGWYCMVTGQSVVLYSRLGLIVRNPTKIRWILIMIISNAIIGHIPTSVFAFGANSPKPGPFVPLYAAYEKVQVTLFFVQETVISGLYVYETVKFLKPASNIKGPRARKVMTHLIYVNIMIILMDITLLGTEYSGHYEIQTTYKAALYSIKLKIEFSILNQLREITQATSQASYAQGGDSVALDTLRRGKHPKRATRISIGHNAYAEMDRSHEVEVEDGTISVVKTTQVQVDEITPVSRDGASTRNEECLEATQGKSGPAWTKPKSGRLSPSSSELQFAERGFYSSG</sequence>
<dbReference type="PANTHER" id="PTHR37013">
    <property type="entry name" value="INTEGRAL MEMBRANE PROTEIN (AFU_ORTHOLOGUE AFUA_1G05950)-RELATED"/>
    <property type="match status" value="1"/>
</dbReference>
<gene>
    <name evidence="4" type="ORF">CC80DRAFT_470363</name>
</gene>
<keyword evidence="5" id="KW-1185">Reference proteome</keyword>
<feature type="transmembrane region" description="Helical" evidence="2">
    <location>
        <begin position="158"/>
        <end position="176"/>
    </location>
</feature>
<accession>A0A6A5TYZ4</accession>
<feature type="transmembrane region" description="Helical" evidence="2">
    <location>
        <begin position="85"/>
        <end position="105"/>
    </location>
</feature>
<protein>
    <recommendedName>
        <fullName evidence="3">DUF7703 domain-containing protein</fullName>
    </recommendedName>
</protein>
<dbReference type="EMBL" id="ML976988">
    <property type="protein sequence ID" value="KAF1958103.1"/>
    <property type="molecule type" value="Genomic_DNA"/>
</dbReference>
<dbReference type="Proteomes" id="UP000800035">
    <property type="component" value="Unassembled WGS sequence"/>
</dbReference>
<evidence type="ECO:0000259" key="3">
    <source>
        <dbReference type="Pfam" id="PF24802"/>
    </source>
</evidence>
<dbReference type="InterPro" id="IPR056120">
    <property type="entry name" value="DUF7703"/>
</dbReference>
<reference evidence="4" key="1">
    <citation type="journal article" date="2020" name="Stud. Mycol.">
        <title>101 Dothideomycetes genomes: a test case for predicting lifestyles and emergence of pathogens.</title>
        <authorList>
            <person name="Haridas S."/>
            <person name="Albert R."/>
            <person name="Binder M."/>
            <person name="Bloem J."/>
            <person name="Labutti K."/>
            <person name="Salamov A."/>
            <person name="Andreopoulos B."/>
            <person name="Baker S."/>
            <person name="Barry K."/>
            <person name="Bills G."/>
            <person name="Bluhm B."/>
            <person name="Cannon C."/>
            <person name="Castanera R."/>
            <person name="Culley D."/>
            <person name="Daum C."/>
            <person name="Ezra D."/>
            <person name="Gonzalez J."/>
            <person name="Henrissat B."/>
            <person name="Kuo A."/>
            <person name="Liang C."/>
            <person name="Lipzen A."/>
            <person name="Lutzoni F."/>
            <person name="Magnuson J."/>
            <person name="Mondo S."/>
            <person name="Nolan M."/>
            <person name="Ohm R."/>
            <person name="Pangilinan J."/>
            <person name="Park H.-J."/>
            <person name="Ramirez L."/>
            <person name="Alfaro M."/>
            <person name="Sun H."/>
            <person name="Tritt A."/>
            <person name="Yoshinaga Y."/>
            <person name="Zwiers L.-H."/>
            <person name="Turgeon B."/>
            <person name="Goodwin S."/>
            <person name="Spatafora J."/>
            <person name="Crous P."/>
            <person name="Grigoriev I."/>
        </authorList>
    </citation>
    <scope>NUCLEOTIDE SEQUENCE</scope>
    <source>
        <strain evidence="4">CBS 675.92</strain>
    </source>
</reference>
<feature type="transmembrane region" description="Helical" evidence="2">
    <location>
        <begin position="196"/>
        <end position="216"/>
    </location>
</feature>
<dbReference type="PANTHER" id="PTHR37013:SF3">
    <property type="entry name" value="INTEGRAL MEMBRANE PROTEIN (AFU_ORTHOLOGUE AFUA_1G05950)"/>
    <property type="match status" value="1"/>
</dbReference>
<keyword evidence="2" id="KW-0812">Transmembrane</keyword>
<feature type="domain" description="DUF7703" evidence="3">
    <location>
        <begin position="9"/>
        <end position="254"/>
    </location>
</feature>
<feature type="transmembrane region" description="Helical" evidence="2">
    <location>
        <begin position="16"/>
        <end position="37"/>
    </location>
</feature>
<feature type="region of interest" description="Disordered" evidence="1">
    <location>
        <begin position="324"/>
        <end position="373"/>
    </location>
</feature>
<dbReference type="AlphaFoldDB" id="A0A6A5TYZ4"/>
<feature type="transmembrane region" description="Helical" evidence="2">
    <location>
        <begin position="117"/>
        <end position="138"/>
    </location>
</feature>
<organism evidence="4 5">
    <name type="scientific">Byssothecium circinans</name>
    <dbReference type="NCBI Taxonomy" id="147558"/>
    <lineage>
        <taxon>Eukaryota</taxon>
        <taxon>Fungi</taxon>
        <taxon>Dikarya</taxon>
        <taxon>Ascomycota</taxon>
        <taxon>Pezizomycotina</taxon>
        <taxon>Dothideomycetes</taxon>
        <taxon>Pleosporomycetidae</taxon>
        <taxon>Pleosporales</taxon>
        <taxon>Massarineae</taxon>
        <taxon>Massarinaceae</taxon>
        <taxon>Byssothecium</taxon>
    </lineage>
</organism>